<evidence type="ECO:0000313" key="2">
    <source>
        <dbReference type="EMBL" id="GER85954.1"/>
    </source>
</evidence>
<comment type="caution">
    <text evidence="2">The sequence shown here is derived from an EMBL/GenBank/DDBJ whole genome shotgun (WGS) entry which is preliminary data.</text>
</comment>
<protein>
    <submittedName>
        <fullName evidence="2">ABC transporter permease</fullName>
    </submittedName>
</protein>
<feature type="transmembrane region" description="Helical" evidence="1">
    <location>
        <begin position="21"/>
        <end position="47"/>
    </location>
</feature>
<dbReference type="EMBL" id="BKZW01000001">
    <property type="protein sequence ID" value="GER85954.1"/>
    <property type="molecule type" value="Genomic_DNA"/>
</dbReference>
<name>A0A5J4KBG8_9CHLR</name>
<evidence type="ECO:0000256" key="1">
    <source>
        <dbReference type="SAM" id="Phobius"/>
    </source>
</evidence>
<dbReference type="InterPro" id="IPR010390">
    <property type="entry name" value="ABC-2_transporter-like"/>
</dbReference>
<reference evidence="2 3" key="1">
    <citation type="submission" date="2019-10" db="EMBL/GenBank/DDBJ databases">
        <title>Dictyobacter vulcani sp. nov., within the class Ktedonobacteria, isolated from soil of volcanic Mt. Zao.</title>
        <authorList>
            <person name="Zheng Y."/>
            <person name="Wang C.M."/>
            <person name="Sakai Y."/>
            <person name="Abe K."/>
            <person name="Yokota A."/>
            <person name="Yabe S."/>
        </authorList>
    </citation>
    <scope>NUCLEOTIDE SEQUENCE [LARGE SCALE GENOMIC DNA]</scope>
    <source>
        <strain evidence="2 3">W12</strain>
    </source>
</reference>
<dbReference type="PANTHER" id="PTHR36832">
    <property type="entry name" value="SLR1174 PROTEIN-RELATED"/>
    <property type="match status" value="1"/>
</dbReference>
<dbReference type="Proteomes" id="UP000326912">
    <property type="component" value="Unassembled WGS sequence"/>
</dbReference>
<organism evidence="2 3">
    <name type="scientific">Dictyobacter vulcani</name>
    <dbReference type="NCBI Taxonomy" id="2607529"/>
    <lineage>
        <taxon>Bacteria</taxon>
        <taxon>Bacillati</taxon>
        <taxon>Chloroflexota</taxon>
        <taxon>Ktedonobacteria</taxon>
        <taxon>Ktedonobacterales</taxon>
        <taxon>Dictyobacteraceae</taxon>
        <taxon>Dictyobacter</taxon>
    </lineage>
</organism>
<feature type="transmembrane region" description="Helical" evidence="1">
    <location>
        <begin position="141"/>
        <end position="163"/>
    </location>
</feature>
<gene>
    <name evidence="2" type="ORF">KDW_01160</name>
</gene>
<keyword evidence="1" id="KW-0472">Membrane</keyword>
<keyword evidence="3" id="KW-1185">Reference proteome</keyword>
<evidence type="ECO:0000313" key="3">
    <source>
        <dbReference type="Proteomes" id="UP000326912"/>
    </source>
</evidence>
<sequence length="264" mass="30028">MLRFYFEVAGTAFRRQIVYRWANLAGLCTNIFFALIVSYIIIALYAVRPVVAGYDVHDTLRYTWMMQAILMVVLPFGFTDLMQTIRTGDVVTDLSKPCDFYLYWFSREMGKNVYYAIFRGLPTYLAGMVIFKLGVPLTWQSWLAFGLIPPFGATLGIAYRFLYNIVAFWIIEARAVVSFALTIAQFLTGSFIPLPLLPGWLQTIVNWLPFRGFMDLPVQVFLGKISGSLLWGAFGLQVGWLIILTCLVLWLVQVARQHVVVQGG</sequence>
<dbReference type="Pfam" id="PF06182">
    <property type="entry name" value="ABC2_membrane_6"/>
    <property type="match status" value="1"/>
</dbReference>
<feature type="transmembrane region" description="Helical" evidence="1">
    <location>
        <begin position="59"/>
        <end position="78"/>
    </location>
</feature>
<dbReference type="RefSeq" id="WP_151754165.1">
    <property type="nucleotide sequence ID" value="NZ_BKZW01000001.1"/>
</dbReference>
<keyword evidence="1" id="KW-1133">Transmembrane helix</keyword>
<proteinExistence type="predicted"/>
<feature type="transmembrane region" description="Helical" evidence="1">
    <location>
        <begin position="113"/>
        <end position="135"/>
    </location>
</feature>
<feature type="transmembrane region" description="Helical" evidence="1">
    <location>
        <begin position="175"/>
        <end position="197"/>
    </location>
</feature>
<dbReference type="PANTHER" id="PTHR36832:SF2">
    <property type="entry name" value="INTEGRAL MEMBRANE PROTEIN"/>
    <property type="match status" value="1"/>
</dbReference>
<keyword evidence="1" id="KW-0812">Transmembrane</keyword>
<dbReference type="AlphaFoldDB" id="A0A5J4KBG8"/>
<feature type="transmembrane region" description="Helical" evidence="1">
    <location>
        <begin position="229"/>
        <end position="252"/>
    </location>
</feature>
<accession>A0A5J4KBG8</accession>